<dbReference type="EMBL" id="BGOW01000027">
    <property type="protein sequence ID" value="GBL46832.1"/>
    <property type="molecule type" value="Genomic_DNA"/>
</dbReference>
<dbReference type="AlphaFoldDB" id="A0A401JGW4"/>
<evidence type="ECO:0000313" key="4">
    <source>
        <dbReference type="Proteomes" id="UP000286806"/>
    </source>
</evidence>
<dbReference type="Gene3D" id="3.40.50.2000">
    <property type="entry name" value="Glycogen Phosphorylase B"/>
    <property type="match status" value="2"/>
</dbReference>
<evidence type="ECO:0000259" key="2">
    <source>
        <dbReference type="Pfam" id="PF13439"/>
    </source>
</evidence>
<proteinExistence type="predicted"/>
<sequence>MGAQQKLLLVSARWDHLGGHSGLAPLGKHLEQHFEVRRVVPNVIDKIRVNIQIAWGMLRERLFGTPRQRGWNPFYNRHGLLLETAAWRMAQAQHFDVIFFEALEDHFDAFADARQWLKRTQVAGVSHQPPAWWRLYASRSSVFAAVDMVIALSRPAQAYLQQAGHANVQFVPHGVDAEFFTMNTPRELAVDAPVEVLFCGQWLRDFQQLSETLEVLESAPRRYVFHLVVPRFARNFEQHYRLAQHDNVHWYAGVTDAELRDLYRRAHLLFLPLIDATANNSVLEAMACGLPMVVSRIGGVVDYVNEDDAVFLTAKHGQHAVDKLAWSVDNYVECVTRSERARTRTVSQLAWPVIAARLAELLRAI</sequence>
<comment type="caution">
    <text evidence="3">The sequence shown here is derived from an EMBL/GenBank/DDBJ whole genome shotgun (WGS) entry which is preliminary data.</text>
</comment>
<dbReference type="GO" id="GO:0016757">
    <property type="term" value="F:glycosyltransferase activity"/>
    <property type="evidence" value="ECO:0007669"/>
    <property type="project" value="TreeGrafter"/>
</dbReference>
<dbReference type="GO" id="GO:0009103">
    <property type="term" value="P:lipopolysaccharide biosynthetic process"/>
    <property type="evidence" value="ECO:0007669"/>
    <property type="project" value="TreeGrafter"/>
</dbReference>
<keyword evidence="4" id="KW-1185">Reference proteome</keyword>
<name>A0A401JGW4_9PROT</name>
<dbReference type="InterPro" id="IPR028098">
    <property type="entry name" value="Glyco_trans_4-like_N"/>
</dbReference>
<dbReference type="RefSeq" id="WP_124705606.1">
    <property type="nucleotide sequence ID" value="NZ_BGOW01000027.1"/>
</dbReference>
<protein>
    <submittedName>
        <fullName evidence="3">Glycosyl transferase, group 1</fullName>
    </submittedName>
</protein>
<gene>
    <name evidence="3" type="ORF">SFMTTN_2657</name>
</gene>
<dbReference type="SUPFAM" id="SSF53756">
    <property type="entry name" value="UDP-Glycosyltransferase/glycogen phosphorylase"/>
    <property type="match status" value="1"/>
</dbReference>
<evidence type="ECO:0000313" key="3">
    <source>
        <dbReference type="EMBL" id="GBL46832.1"/>
    </source>
</evidence>
<dbReference type="PANTHER" id="PTHR46401">
    <property type="entry name" value="GLYCOSYLTRANSFERASE WBBK-RELATED"/>
    <property type="match status" value="1"/>
</dbReference>
<dbReference type="OrthoDB" id="267270at2"/>
<dbReference type="Pfam" id="PF13692">
    <property type="entry name" value="Glyco_trans_1_4"/>
    <property type="match status" value="1"/>
</dbReference>
<keyword evidence="1 3" id="KW-0808">Transferase</keyword>
<dbReference type="PANTHER" id="PTHR46401:SF2">
    <property type="entry name" value="GLYCOSYLTRANSFERASE WBBK-RELATED"/>
    <property type="match status" value="1"/>
</dbReference>
<dbReference type="Pfam" id="PF13439">
    <property type="entry name" value="Glyco_transf_4"/>
    <property type="match status" value="1"/>
</dbReference>
<feature type="domain" description="Glycosyltransferase subfamily 4-like N-terminal" evidence="2">
    <location>
        <begin position="28"/>
        <end position="178"/>
    </location>
</feature>
<reference evidence="3 4" key="1">
    <citation type="journal article" date="2019" name="Front. Microbiol.">
        <title>Genomes of Neutrophilic Sulfur-Oxidizing Chemolithoautotrophs Representing 9 Proteobacterial Species From 8 Genera.</title>
        <authorList>
            <person name="Watanabe T."/>
            <person name="Kojima H."/>
            <person name="Umezawa K."/>
            <person name="Hori C."/>
            <person name="Takasuka T.E."/>
            <person name="Kato Y."/>
            <person name="Fukui M."/>
        </authorList>
    </citation>
    <scope>NUCLEOTIDE SEQUENCE [LARGE SCALE GENOMIC DNA]</scope>
    <source>
        <strain evidence="3 4">TTN</strain>
    </source>
</reference>
<dbReference type="Proteomes" id="UP000286806">
    <property type="component" value="Unassembled WGS sequence"/>
</dbReference>
<accession>A0A401JGW4</accession>
<organism evidence="3 4">
    <name type="scientific">Sulfuriferula multivorans</name>
    <dbReference type="NCBI Taxonomy" id="1559896"/>
    <lineage>
        <taxon>Bacteria</taxon>
        <taxon>Pseudomonadati</taxon>
        <taxon>Pseudomonadota</taxon>
        <taxon>Betaproteobacteria</taxon>
        <taxon>Nitrosomonadales</taxon>
        <taxon>Sulfuricellaceae</taxon>
        <taxon>Sulfuriferula</taxon>
    </lineage>
</organism>
<evidence type="ECO:0000256" key="1">
    <source>
        <dbReference type="ARBA" id="ARBA00022679"/>
    </source>
</evidence>
<dbReference type="CDD" id="cd03801">
    <property type="entry name" value="GT4_PimA-like"/>
    <property type="match status" value="1"/>
</dbReference>